<feature type="transmembrane region" description="Helical" evidence="8">
    <location>
        <begin position="15"/>
        <end position="37"/>
    </location>
</feature>
<evidence type="ECO:0000256" key="7">
    <source>
        <dbReference type="ARBA" id="ARBA00023136"/>
    </source>
</evidence>
<dbReference type="Gene3D" id="1.20.1250.20">
    <property type="entry name" value="MFS general substrate transporter like domains"/>
    <property type="match status" value="1"/>
</dbReference>
<evidence type="ECO:0000256" key="2">
    <source>
        <dbReference type="ARBA" id="ARBA00008537"/>
    </source>
</evidence>
<sequence length="350" mass="37675">MGSIQAGLSAGPDEIAWVQTAYLMAEIVMIPLAAFLSQAISTRWLFTASAALFTISSLMCGLAWDIDSMIVFRAIQGFTGGAMVPTVFATGFAMFDGPKRAMIPAILGMVSTLAPTLGPSVGGWVTDVADWRWIFFMNVIPGVAITAILPLLGKVDDPDLSMLRKIDWLHVGSLAVFLGGLQYVLEEGPRHEWFTDTGVASAAWISVVGAVVFFERTFFSTMPVIKLTPFKRPTFAMACVLNLVIGFGLYSATYLTPVFLGRVRGFTSMQIGGTVFVAGLTMAVAAPIAARLSTKVDGRYVIGVGFCFFALGLWMFSNITSDWGFFELLVPRPCGASRCCCASCRPSAWP</sequence>
<feature type="domain" description="Major facilitator superfamily (MFS) profile" evidence="9">
    <location>
        <begin position="1"/>
        <end position="350"/>
    </location>
</feature>
<dbReference type="Gene3D" id="1.20.1720.10">
    <property type="entry name" value="Multidrug resistance protein D"/>
    <property type="match status" value="1"/>
</dbReference>
<dbReference type="AlphaFoldDB" id="A0A974SAT3"/>
<dbReference type="SUPFAM" id="SSF103473">
    <property type="entry name" value="MFS general substrate transporter"/>
    <property type="match status" value="1"/>
</dbReference>
<dbReference type="NCBIfam" id="TIGR00711">
    <property type="entry name" value="efflux_EmrB"/>
    <property type="match status" value="1"/>
</dbReference>
<comment type="similarity">
    <text evidence="2">Belongs to the major facilitator superfamily. EmrB family.</text>
</comment>
<keyword evidence="7 8" id="KW-0472">Membrane</keyword>
<dbReference type="InterPro" id="IPR020846">
    <property type="entry name" value="MFS_dom"/>
</dbReference>
<name>A0A974SAT3_9CAUL</name>
<evidence type="ECO:0000256" key="4">
    <source>
        <dbReference type="ARBA" id="ARBA00022475"/>
    </source>
</evidence>
<dbReference type="GO" id="GO:0005886">
    <property type="term" value="C:plasma membrane"/>
    <property type="evidence" value="ECO:0007669"/>
    <property type="project" value="UniProtKB-SubCell"/>
</dbReference>
<feature type="transmembrane region" description="Helical" evidence="8">
    <location>
        <begin position="131"/>
        <end position="153"/>
    </location>
</feature>
<dbReference type="InterPro" id="IPR004638">
    <property type="entry name" value="EmrB-like"/>
</dbReference>
<proteinExistence type="inferred from homology"/>
<feature type="transmembrane region" description="Helical" evidence="8">
    <location>
        <begin position="102"/>
        <end position="125"/>
    </location>
</feature>
<organism evidence="10">
    <name type="scientific">Phenylobacterium glaciei</name>
    <dbReference type="NCBI Taxonomy" id="2803784"/>
    <lineage>
        <taxon>Bacteria</taxon>
        <taxon>Pseudomonadati</taxon>
        <taxon>Pseudomonadota</taxon>
        <taxon>Alphaproteobacteria</taxon>
        <taxon>Caulobacterales</taxon>
        <taxon>Caulobacteraceae</taxon>
        <taxon>Phenylobacterium</taxon>
    </lineage>
</organism>
<dbReference type="EMBL" id="CP068570">
    <property type="protein sequence ID" value="QQZ52068.1"/>
    <property type="molecule type" value="Genomic_DNA"/>
</dbReference>
<feature type="transmembrane region" description="Helical" evidence="8">
    <location>
        <begin position="197"/>
        <end position="214"/>
    </location>
</feature>
<evidence type="ECO:0000259" key="9">
    <source>
        <dbReference type="PROSITE" id="PS50850"/>
    </source>
</evidence>
<dbReference type="InterPro" id="IPR011701">
    <property type="entry name" value="MFS"/>
</dbReference>
<dbReference type="Pfam" id="PF07690">
    <property type="entry name" value="MFS_1"/>
    <property type="match status" value="1"/>
</dbReference>
<accession>A0A974SAT3</accession>
<evidence type="ECO:0000256" key="1">
    <source>
        <dbReference type="ARBA" id="ARBA00004651"/>
    </source>
</evidence>
<evidence type="ECO:0000256" key="6">
    <source>
        <dbReference type="ARBA" id="ARBA00022989"/>
    </source>
</evidence>
<dbReference type="PANTHER" id="PTHR42718:SF9">
    <property type="entry name" value="MAJOR FACILITATOR SUPERFAMILY MULTIDRUG TRANSPORTER MFSC"/>
    <property type="match status" value="1"/>
</dbReference>
<keyword evidence="4" id="KW-1003">Cell membrane</keyword>
<dbReference type="GO" id="GO:0022857">
    <property type="term" value="F:transmembrane transporter activity"/>
    <property type="evidence" value="ECO:0007669"/>
    <property type="project" value="InterPro"/>
</dbReference>
<reference evidence="10" key="1">
    <citation type="submission" date="2021-01" db="EMBL/GenBank/DDBJ databases">
        <title>Genome sequence of Phenylobacterium sp. 20VBR1 isolated from a valley glaceir, Ny-Alesund, Svalbard.</title>
        <authorList>
            <person name="Thomas F.A."/>
            <person name="Krishnan K.P."/>
            <person name="Sinha R.K."/>
        </authorList>
    </citation>
    <scope>NUCLEOTIDE SEQUENCE</scope>
    <source>
        <strain evidence="10">20VBR1</strain>
    </source>
</reference>
<keyword evidence="6 8" id="KW-1133">Transmembrane helix</keyword>
<feature type="transmembrane region" description="Helical" evidence="8">
    <location>
        <begin position="300"/>
        <end position="319"/>
    </location>
</feature>
<gene>
    <name evidence="10" type="ORF">JKL49_22970</name>
</gene>
<evidence type="ECO:0000256" key="3">
    <source>
        <dbReference type="ARBA" id="ARBA00022448"/>
    </source>
</evidence>
<comment type="subcellular location">
    <subcellularLocation>
        <location evidence="1">Cell membrane</location>
        <topology evidence="1">Multi-pass membrane protein</topology>
    </subcellularLocation>
</comment>
<feature type="transmembrane region" description="Helical" evidence="8">
    <location>
        <begin position="44"/>
        <end position="64"/>
    </location>
</feature>
<dbReference type="PANTHER" id="PTHR42718">
    <property type="entry name" value="MAJOR FACILITATOR SUPERFAMILY MULTIDRUG TRANSPORTER MFSC"/>
    <property type="match status" value="1"/>
</dbReference>
<keyword evidence="5 8" id="KW-0812">Transmembrane</keyword>
<keyword evidence="3" id="KW-0813">Transport</keyword>
<feature type="transmembrane region" description="Helical" evidence="8">
    <location>
        <begin position="235"/>
        <end position="255"/>
    </location>
</feature>
<feature type="transmembrane region" description="Helical" evidence="8">
    <location>
        <begin position="165"/>
        <end position="185"/>
    </location>
</feature>
<dbReference type="PROSITE" id="PS50850">
    <property type="entry name" value="MFS"/>
    <property type="match status" value="1"/>
</dbReference>
<evidence type="ECO:0000313" key="10">
    <source>
        <dbReference type="EMBL" id="QQZ52068.1"/>
    </source>
</evidence>
<feature type="transmembrane region" description="Helical" evidence="8">
    <location>
        <begin position="70"/>
        <end position="95"/>
    </location>
</feature>
<dbReference type="InterPro" id="IPR036259">
    <property type="entry name" value="MFS_trans_sf"/>
</dbReference>
<evidence type="ECO:0000256" key="5">
    <source>
        <dbReference type="ARBA" id="ARBA00022692"/>
    </source>
</evidence>
<feature type="transmembrane region" description="Helical" evidence="8">
    <location>
        <begin position="267"/>
        <end position="288"/>
    </location>
</feature>
<protein>
    <submittedName>
        <fullName evidence="10">DHA2 family efflux MFS transporter permease subunit</fullName>
    </submittedName>
</protein>
<evidence type="ECO:0000256" key="8">
    <source>
        <dbReference type="SAM" id="Phobius"/>
    </source>
</evidence>